<dbReference type="OrthoDB" id="9809364at2"/>
<dbReference type="Pfam" id="PF07676">
    <property type="entry name" value="PD40"/>
    <property type="match status" value="4"/>
</dbReference>
<gene>
    <name evidence="1" type="ORF">FHK87_20770</name>
</gene>
<evidence type="ECO:0000313" key="1">
    <source>
        <dbReference type="EMBL" id="TPN82862.1"/>
    </source>
</evidence>
<dbReference type="InterPro" id="IPR011659">
    <property type="entry name" value="WD40"/>
</dbReference>
<dbReference type="AlphaFoldDB" id="A0A504J369"/>
<keyword evidence="2" id="KW-1185">Reference proteome</keyword>
<sequence>MRQLATLVILSAILLSCNSKTTHNTQSIASTNHIDISDQLHYKPEMVGPYVISRSHFEGHASITPAGDEIYFAVYSNDHAYSTIAYSTKVDGEWTEPEIASFSGKYSDGSPALSPDGKRLYFSSRRPISRNNKINASNDIWYVERINTKSWGEPMRLQEGINTEYNEFSPSVDNKGNLFFCSNRPEGFGDLDVYKADFKENNYQTPVLLDSVINSKYHEGNVGVSPDGNMLFVMIQHKPGDYGYDDIHYSIKKEGKWSPVQNLGSDVNTYTYDFSPKVSPDGKTLYFSSRINRDFSSVDSTYTFESFTSYLNSPLNGLGNIYKIDLNQLNLKK</sequence>
<dbReference type="RefSeq" id="WP_140596236.1">
    <property type="nucleotide sequence ID" value="NZ_VFWZ01000008.1"/>
</dbReference>
<proteinExistence type="predicted"/>
<dbReference type="Gene3D" id="2.120.10.30">
    <property type="entry name" value="TolB, C-terminal domain"/>
    <property type="match status" value="1"/>
</dbReference>
<dbReference type="InterPro" id="IPR011042">
    <property type="entry name" value="6-blade_b-propeller_TolB-like"/>
</dbReference>
<dbReference type="SUPFAM" id="SSF82171">
    <property type="entry name" value="DPP6 N-terminal domain-like"/>
    <property type="match status" value="1"/>
</dbReference>
<comment type="caution">
    <text evidence="1">The sequence shown here is derived from an EMBL/GenBank/DDBJ whole genome shotgun (WGS) entry which is preliminary data.</text>
</comment>
<organism evidence="1 2">
    <name type="scientific">Aquimarina algicola</name>
    <dbReference type="NCBI Taxonomy" id="2589995"/>
    <lineage>
        <taxon>Bacteria</taxon>
        <taxon>Pseudomonadati</taxon>
        <taxon>Bacteroidota</taxon>
        <taxon>Flavobacteriia</taxon>
        <taxon>Flavobacteriales</taxon>
        <taxon>Flavobacteriaceae</taxon>
        <taxon>Aquimarina</taxon>
    </lineage>
</organism>
<protein>
    <recommendedName>
        <fullName evidence="3">Exo-alpha-sialidase</fullName>
    </recommendedName>
</protein>
<dbReference type="Proteomes" id="UP000315540">
    <property type="component" value="Unassembled WGS sequence"/>
</dbReference>
<dbReference type="PROSITE" id="PS51257">
    <property type="entry name" value="PROKAR_LIPOPROTEIN"/>
    <property type="match status" value="1"/>
</dbReference>
<dbReference type="EMBL" id="VFWZ01000008">
    <property type="protein sequence ID" value="TPN82862.1"/>
    <property type="molecule type" value="Genomic_DNA"/>
</dbReference>
<reference evidence="1 2" key="1">
    <citation type="submission" date="2019-06" db="EMBL/GenBank/DDBJ databases">
        <authorList>
            <person name="Meng X."/>
        </authorList>
    </citation>
    <scope>NUCLEOTIDE SEQUENCE [LARGE SCALE GENOMIC DNA]</scope>
    <source>
        <strain evidence="1 2">M625</strain>
    </source>
</reference>
<evidence type="ECO:0008006" key="3">
    <source>
        <dbReference type="Google" id="ProtNLM"/>
    </source>
</evidence>
<evidence type="ECO:0000313" key="2">
    <source>
        <dbReference type="Proteomes" id="UP000315540"/>
    </source>
</evidence>
<accession>A0A504J369</accession>
<name>A0A504J369_9FLAO</name>